<feature type="domain" description="HNH nuclease" evidence="1">
    <location>
        <begin position="54"/>
        <end position="106"/>
    </location>
</feature>
<evidence type="ECO:0000313" key="2">
    <source>
        <dbReference type="EMBL" id="OHB02543.1"/>
    </source>
</evidence>
<reference evidence="2 3" key="1">
    <citation type="journal article" date="2016" name="Nat. Commun.">
        <title>Thousands of microbial genomes shed light on interconnected biogeochemical processes in an aquifer system.</title>
        <authorList>
            <person name="Anantharaman K."/>
            <person name="Brown C.T."/>
            <person name="Hug L.A."/>
            <person name="Sharon I."/>
            <person name="Castelle C.J."/>
            <person name="Probst A.J."/>
            <person name="Thomas B.C."/>
            <person name="Singh A."/>
            <person name="Wilkins M.J."/>
            <person name="Karaoz U."/>
            <person name="Brodie E.L."/>
            <person name="Williams K.H."/>
            <person name="Hubbard S.S."/>
            <person name="Banfield J.F."/>
        </authorList>
    </citation>
    <scope>NUCLEOTIDE SEQUENCE [LARGE SCALE GENOMIC DNA]</scope>
</reference>
<dbReference type="CDD" id="cd00085">
    <property type="entry name" value="HNHc"/>
    <property type="match status" value="1"/>
</dbReference>
<name>A0A1G2TZE0_9BACT</name>
<proteinExistence type="predicted"/>
<dbReference type="InterPro" id="IPR003615">
    <property type="entry name" value="HNH_nuc"/>
</dbReference>
<dbReference type="AlphaFoldDB" id="A0A1G2TZE0"/>
<protein>
    <recommendedName>
        <fullName evidence="1">HNH nuclease domain-containing protein</fullName>
    </recommendedName>
</protein>
<dbReference type="EMBL" id="MHWB01000003">
    <property type="protein sequence ID" value="OHB02543.1"/>
    <property type="molecule type" value="Genomic_DNA"/>
</dbReference>
<sequence length="124" mass="14723">MIECFVCKKLAYKSLKDLRNSKSKKYFCSQTCGNVWIGKQQRAENNPNWAGGTSSYKILLKRTDSKRACVLCGKDDHRILCVHHVDKNRKNNKVQNLMWLCRNCHFLIHHYKKELHRLFNKQKI</sequence>
<accession>A0A1G2TZE0</accession>
<comment type="caution">
    <text evidence="2">The sequence shown here is derived from an EMBL/GenBank/DDBJ whole genome shotgun (WGS) entry which is preliminary data.</text>
</comment>
<evidence type="ECO:0000259" key="1">
    <source>
        <dbReference type="SMART" id="SM00507"/>
    </source>
</evidence>
<gene>
    <name evidence="2" type="ORF">A3A96_03885</name>
</gene>
<dbReference type="Proteomes" id="UP000177707">
    <property type="component" value="Unassembled WGS sequence"/>
</dbReference>
<dbReference type="SMART" id="SM00507">
    <property type="entry name" value="HNHc"/>
    <property type="match status" value="1"/>
</dbReference>
<evidence type="ECO:0000313" key="3">
    <source>
        <dbReference type="Proteomes" id="UP000177707"/>
    </source>
</evidence>
<organism evidence="2 3">
    <name type="scientific">Candidatus Zambryskibacteria bacterium RIFCSPLOWO2_01_FULL_39_39</name>
    <dbReference type="NCBI Taxonomy" id="1802758"/>
    <lineage>
        <taxon>Bacteria</taxon>
        <taxon>Candidatus Zambryskiibacteriota</taxon>
    </lineage>
</organism>